<dbReference type="GO" id="GO:0019346">
    <property type="term" value="P:transsulfuration"/>
    <property type="evidence" value="ECO:0007669"/>
    <property type="project" value="InterPro"/>
</dbReference>
<protein>
    <submittedName>
        <fullName evidence="5">Methionine biosynthesis PLP-dependent protein</fullName>
        <ecNumber evidence="5">2.5.1.48</ecNumber>
    </submittedName>
</protein>
<feature type="non-terminal residue" evidence="5">
    <location>
        <position position="1"/>
    </location>
</feature>
<dbReference type="GO" id="GO:0005737">
    <property type="term" value="C:cytoplasm"/>
    <property type="evidence" value="ECO:0007669"/>
    <property type="project" value="TreeGrafter"/>
</dbReference>
<dbReference type="InterPro" id="IPR015421">
    <property type="entry name" value="PyrdxlP-dep_Trfase_major"/>
</dbReference>
<comment type="caution">
    <text evidence="5">The sequence shown here is derived from an EMBL/GenBank/DDBJ whole genome shotgun (WGS) entry which is preliminary data.</text>
</comment>
<name>A0A4Q9VZF9_STALU</name>
<dbReference type="PANTHER" id="PTHR11808">
    <property type="entry name" value="TRANS-SULFURATION ENZYME FAMILY MEMBER"/>
    <property type="match status" value="1"/>
</dbReference>
<dbReference type="GO" id="GO:0004123">
    <property type="term" value="F:cystathionine gamma-lyase activity"/>
    <property type="evidence" value="ECO:0007669"/>
    <property type="project" value="TreeGrafter"/>
</dbReference>
<proteinExistence type="inferred from homology"/>
<accession>A0A4Q9VZF9</accession>
<comment type="similarity">
    <text evidence="2 4">Belongs to the trans-sulfuration enzymes family.</text>
</comment>
<dbReference type="GO" id="GO:0019343">
    <property type="term" value="P:cysteine biosynthetic process via cystathionine"/>
    <property type="evidence" value="ECO:0007669"/>
    <property type="project" value="TreeGrafter"/>
</dbReference>
<keyword evidence="3 4" id="KW-0663">Pyridoxal phosphate</keyword>
<dbReference type="EMBL" id="SCHB01000363">
    <property type="protein sequence ID" value="TBW67892.1"/>
    <property type="molecule type" value="Genomic_DNA"/>
</dbReference>
<dbReference type="InterPro" id="IPR015424">
    <property type="entry name" value="PyrdxlP-dep_Trfase"/>
</dbReference>
<dbReference type="InterPro" id="IPR054542">
    <property type="entry name" value="Cys_met_metab_PP"/>
</dbReference>
<dbReference type="Proteomes" id="UP000293637">
    <property type="component" value="Unassembled WGS sequence"/>
</dbReference>
<keyword evidence="5" id="KW-0808">Transferase</keyword>
<dbReference type="GO" id="GO:0030170">
    <property type="term" value="F:pyridoxal phosphate binding"/>
    <property type="evidence" value="ECO:0007669"/>
    <property type="project" value="InterPro"/>
</dbReference>
<gene>
    <name evidence="5" type="ORF">EQ812_14260</name>
</gene>
<feature type="non-terminal residue" evidence="5">
    <location>
        <position position="135"/>
    </location>
</feature>
<sequence>VTDIKASAEIAKKHNLISVVDNTFMTPYYQNPLDFGIDIVLHSATKYIGGHSDVVAGLVATADDELGERLGFISNSTGGVLGPQDSYLLVRGIKTLGLRMEQINRNVEGIVKMLQDHSSVQQVFHPSIEGHLNHD</sequence>
<dbReference type="InterPro" id="IPR015422">
    <property type="entry name" value="PyrdxlP-dep_Trfase_small"/>
</dbReference>
<dbReference type="RefSeq" id="WP_206170390.1">
    <property type="nucleotide sequence ID" value="NZ_SCHB01000363.1"/>
</dbReference>
<dbReference type="InterPro" id="IPR000277">
    <property type="entry name" value="Cys/Met-Metab_PyrdxlP-dep_enz"/>
</dbReference>
<dbReference type="GO" id="GO:0003962">
    <property type="term" value="F:cystathionine gamma-synthase activity"/>
    <property type="evidence" value="ECO:0007669"/>
    <property type="project" value="UniProtKB-EC"/>
</dbReference>
<evidence type="ECO:0000256" key="3">
    <source>
        <dbReference type="ARBA" id="ARBA00022898"/>
    </source>
</evidence>
<evidence type="ECO:0000256" key="1">
    <source>
        <dbReference type="ARBA" id="ARBA00001933"/>
    </source>
</evidence>
<dbReference type="Gene3D" id="3.90.1150.10">
    <property type="entry name" value="Aspartate Aminotransferase, domain 1"/>
    <property type="match status" value="1"/>
</dbReference>
<evidence type="ECO:0000256" key="2">
    <source>
        <dbReference type="ARBA" id="ARBA00009077"/>
    </source>
</evidence>
<dbReference type="EC" id="2.5.1.48" evidence="5"/>
<evidence type="ECO:0000313" key="6">
    <source>
        <dbReference type="Proteomes" id="UP000293637"/>
    </source>
</evidence>
<reference evidence="5 6" key="1">
    <citation type="journal article" date="2019" name="Sci. Transl. Med.">
        <title>Quorum sensing between bacterial species on the skin protects against epidermal injury in atopic dermatitis.</title>
        <authorList>
            <person name="Williams M.R."/>
        </authorList>
    </citation>
    <scope>NUCLEOTIDE SEQUENCE [LARGE SCALE GENOMIC DNA]</scope>
    <source>
        <strain evidence="5 6">E7</strain>
    </source>
</reference>
<dbReference type="PANTHER" id="PTHR11808:SF15">
    <property type="entry name" value="CYSTATHIONINE GAMMA-LYASE"/>
    <property type="match status" value="1"/>
</dbReference>
<dbReference type="SUPFAM" id="SSF53383">
    <property type="entry name" value="PLP-dependent transferases"/>
    <property type="match status" value="1"/>
</dbReference>
<dbReference type="AlphaFoldDB" id="A0A4Q9VZF9"/>
<dbReference type="PROSITE" id="PS00868">
    <property type="entry name" value="CYS_MET_METAB_PP"/>
    <property type="match status" value="1"/>
</dbReference>
<dbReference type="Gene3D" id="3.40.640.10">
    <property type="entry name" value="Type I PLP-dependent aspartate aminotransferase-like (Major domain)"/>
    <property type="match status" value="1"/>
</dbReference>
<evidence type="ECO:0000313" key="5">
    <source>
        <dbReference type="EMBL" id="TBW67892.1"/>
    </source>
</evidence>
<dbReference type="Pfam" id="PF01053">
    <property type="entry name" value="Cys_Met_Meta_PP"/>
    <property type="match status" value="1"/>
</dbReference>
<organism evidence="5 6">
    <name type="scientific">Staphylococcus lugdunensis</name>
    <dbReference type="NCBI Taxonomy" id="28035"/>
    <lineage>
        <taxon>Bacteria</taxon>
        <taxon>Bacillati</taxon>
        <taxon>Bacillota</taxon>
        <taxon>Bacilli</taxon>
        <taxon>Bacillales</taxon>
        <taxon>Staphylococcaceae</taxon>
        <taxon>Staphylococcus</taxon>
    </lineage>
</organism>
<comment type="cofactor">
    <cofactor evidence="1 4">
        <name>pyridoxal 5'-phosphate</name>
        <dbReference type="ChEBI" id="CHEBI:597326"/>
    </cofactor>
</comment>
<evidence type="ECO:0000256" key="4">
    <source>
        <dbReference type="RuleBase" id="RU362118"/>
    </source>
</evidence>